<comment type="similarity">
    <text evidence="2">Belongs to the TlyA family.</text>
</comment>
<dbReference type="AlphaFoldDB" id="A0A4R9LTN4"/>
<proteinExistence type="inferred from homology"/>
<dbReference type="GO" id="GO:0003723">
    <property type="term" value="F:RNA binding"/>
    <property type="evidence" value="ECO:0007669"/>
    <property type="project" value="UniProtKB-KW"/>
</dbReference>
<evidence type="ECO:0000313" key="6">
    <source>
        <dbReference type="Proteomes" id="UP000298264"/>
    </source>
</evidence>
<feature type="domain" description="RNA-binding S4" evidence="4">
    <location>
        <begin position="6"/>
        <end position="71"/>
    </location>
</feature>
<dbReference type="InterPro" id="IPR047048">
    <property type="entry name" value="TlyA"/>
</dbReference>
<dbReference type="SUPFAM" id="SSF55174">
    <property type="entry name" value="Alpha-L RNA-binding motif"/>
    <property type="match status" value="1"/>
</dbReference>
<accession>A0A4R9LTN4</accession>
<name>A0A4R9LTN4_9LEPT</name>
<evidence type="ECO:0000256" key="2">
    <source>
        <dbReference type="ARBA" id="ARBA00029460"/>
    </source>
</evidence>
<dbReference type="SMART" id="SM00363">
    <property type="entry name" value="S4"/>
    <property type="match status" value="1"/>
</dbReference>
<dbReference type="SUPFAM" id="SSF53335">
    <property type="entry name" value="S-adenosyl-L-methionine-dependent methyltransferases"/>
    <property type="match status" value="1"/>
</dbReference>
<dbReference type="OrthoDB" id="9784736at2"/>
<dbReference type="Proteomes" id="UP000298264">
    <property type="component" value="Unassembled WGS sequence"/>
</dbReference>
<dbReference type="Pfam" id="PF01728">
    <property type="entry name" value="FtsJ"/>
    <property type="match status" value="1"/>
</dbReference>
<dbReference type="Gene3D" id="3.10.290.10">
    <property type="entry name" value="RNA-binding S4 domain"/>
    <property type="match status" value="1"/>
</dbReference>
<dbReference type="PANTHER" id="PTHR32319">
    <property type="entry name" value="BACTERIAL HEMOLYSIN-LIKE PROTEIN"/>
    <property type="match status" value="1"/>
</dbReference>
<gene>
    <name evidence="5" type="ORF">EHS11_07695</name>
</gene>
<dbReference type="InterPro" id="IPR036986">
    <property type="entry name" value="S4_RNA-bd_sf"/>
</dbReference>
<dbReference type="GO" id="GO:0032259">
    <property type="term" value="P:methylation"/>
    <property type="evidence" value="ECO:0007669"/>
    <property type="project" value="UniProtKB-KW"/>
</dbReference>
<dbReference type="CDD" id="cd00165">
    <property type="entry name" value="S4"/>
    <property type="match status" value="1"/>
</dbReference>
<keyword evidence="6" id="KW-1185">Reference proteome</keyword>
<evidence type="ECO:0000313" key="5">
    <source>
        <dbReference type="EMBL" id="TGN11040.1"/>
    </source>
</evidence>
<dbReference type="RefSeq" id="WP_135763797.1">
    <property type="nucleotide sequence ID" value="NZ_RQHV01000042.1"/>
</dbReference>
<organism evidence="5 6">
    <name type="scientific">Leptospira ilyithenensis</name>
    <dbReference type="NCBI Taxonomy" id="2484901"/>
    <lineage>
        <taxon>Bacteria</taxon>
        <taxon>Pseudomonadati</taxon>
        <taxon>Spirochaetota</taxon>
        <taxon>Spirochaetia</taxon>
        <taxon>Leptospirales</taxon>
        <taxon>Leptospiraceae</taxon>
        <taxon>Leptospira</taxon>
    </lineage>
</organism>
<reference evidence="5" key="1">
    <citation type="journal article" date="2019" name="PLoS Negl. Trop. Dis.">
        <title>Revisiting the worldwide diversity of Leptospira species in the environment.</title>
        <authorList>
            <person name="Vincent A.T."/>
            <person name="Schiettekatte O."/>
            <person name="Bourhy P."/>
            <person name="Veyrier F.J."/>
            <person name="Picardeau M."/>
        </authorList>
    </citation>
    <scope>NUCLEOTIDE SEQUENCE [LARGE SCALE GENOMIC DNA]</scope>
    <source>
        <strain evidence="5">201400974</strain>
    </source>
</reference>
<dbReference type="Gene3D" id="3.40.50.150">
    <property type="entry name" value="Vaccinia Virus protein VP39"/>
    <property type="match status" value="1"/>
</dbReference>
<keyword evidence="5" id="KW-0808">Transferase</keyword>
<keyword evidence="1 3" id="KW-0694">RNA-binding</keyword>
<keyword evidence="5" id="KW-0489">Methyltransferase</keyword>
<dbReference type="PANTHER" id="PTHR32319:SF0">
    <property type="entry name" value="BACTERIAL HEMOLYSIN-LIKE PROTEIN"/>
    <property type="match status" value="1"/>
</dbReference>
<comment type="caution">
    <text evidence="5">The sequence shown here is derived from an EMBL/GenBank/DDBJ whole genome shotgun (WGS) entry which is preliminary data.</text>
</comment>
<sequence length="259" mass="29537">MQKEKIRLDDRLVSLGLCKDKKEALSFILSGSVLVNDEPVTKIGFHIRITDNIRVREIIKQYVSRGAKKLLGALEAFPKANPKNKICWDWGASTGGFTQVLLEKEAKHVYSVDVGYGQLAQKLANHKSVTVLDRTHIKELNWELLGGKSDSIFITMDLSFISLLSVFPTITRLAKESSDTNWEGISLLKPQFEAKEKDLTEGIVKDPLVIGKIIRQVWREIRKQDHSIKILRIVESPIKGTEGNREFLFWWRKEGKNLK</sequence>
<protein>
    <submittedName>
        <fullName evidence="5">TlyA family RNA methyltransferase</fullName>
    </submittedName>
</protein>
<evidence type="ECO:0000256" key="3">
    <source>
        <dbReference type="PROSITE-ProRule" id="PRU00182"/>
    </source>
</evidence>
<dbReference type="Pfam" id="PF01479">
    <property type="entry name" value="S4"/>
    <property type="match status" value="1"/>
</dbReference>
<dbReference type="PROSITE" id="PS50889">
    <property type="entry name" value="S4"/>
    <property type="match status" value="1"/>
</dbReference>
<evidence type="ECO:0000256" key="1">
    <source>
        <dbReference type="ARBA" id="ARBA00022884"/>
    </source>
</evidence>
<dbReference type="EMBL" id="RQHV01000042">
    <property type="protein sequence ID" value="TGN11040.1"/>
    <property type="molecule type" value="Genomic_DNA"/>
</dbReference>
<dbReference type="InterPro" id="IPR029063">
    <property type="entry name" value="SAM-dependent_MTases_sf"/>
</dbReference>
<dbReference type="InterPro" id="IPR002877">
    <property type="entry name" value="RNA_MeTrfase_FtsJ_dom"/>
</dbReference>
<evidence type="ECO:0000259" key="4">
    <source>
        <dbReference type="SMART" id="SM00363"/>
    </source>
</evidence>
<dbReference type="InterPro" id="IPR002942">
    <property type="entry name" value="S4_RNA-bd"/>
</dbReference>
<dbReference type="GO" id="GO:0008168">
    <property type="term" value="F:methyltransferase activity"/>
    <property type="evidence" value="ECO:0007669"/>
    <property type="project" value="UniProtKB-KW"/>
</dbReference>